<gene>
    <name evidence="2" type="ORF">ELH98_08825</name>
</gene>
<accession>A0ABY1X7H5</accession>
<organism evidence="2 3">
    <name type="scientific">Rhizobium ruizarguesonis</name>
    <dbReference type="NCBI Taxonomy" id="2081791"/>
    <lineage>
        <taxon>Bacteria</taxon>
        <taxon>Pseudomonadati</taxon>
        <taxon>Pseudomonadota</taxon>
        <taxon>Alphaproteobacteria</taxon>
        <taxon>Hyphomicrobiales</taxon>
        <taxon>Rhizobiaceae</taxon>
        <taxon>Rhizobium/Agrobacterium group</taxon>
        <taxon>Rhizobium</taxon>
    </lineage>
</organism>
<evidence type="ECO:0000313" key="2">
    <source>
        <dbReference type="EMBL" id="TAX81161.1"/>
    </source>
</evidence>
<dbReference type="SUPFAM" id="SSF52206">
    <property type="entry name" value="Hypothetical protein MTH538"/>
    <property type="match status" value="1"/>
</dbReference>
<dbReference type="EMBL" id="SIOX01000001">
    <property type="protein sequence ID" value="TAX81161.1"/>
    <property type="molecule type" value="Genomic_DNA"/>
</dbReference>
<comment type="caution">
    <text evidence="2">The sequence shown here is derived from an EMBL/GenBank/DDBJ whole genome shotgun (WGS) entry which is preliminary data.</text>
</comment>
<reference evidence="2 3" key="1">
    <citation type="submission" date="2019-02" db="EMBL/GenBank/DDBJ databases">
        <title>The genomic architecture of introgression among sibling species of bacteria.</title>
        <authorList>
            <person name="Cavassim M.I.A."/>
            <person name="Moeskjaer S."/>
            <person name="Moslemi C."/>
            <person name="Fields B."/>
            <person name="Bachmann A."/>
            <person name="Vilhjalmsson B."/>
            <person name="Schierup M.H."/>
            <person name="Young J.P.W."/>
            <person name="Andersen S.U."/>
        </authorList>
    </citation>
    <scope>NUCLEOTIDE SEQUENCE [LARGE SCALE GENOMIC DNA]</scope>
    <source>
        <strain evidence="2 3">SM141A</strain>
    </source>
</reference>
<dbReference type="InterPro" id="IPR015032">
    <property type="entry name" value="ThsB__TIR-like_domain"/>
</dbReference>
<evidence type="ECO:0000259" key="1">
    <source>
        <dbReference type="Pfam" id="PF08937"/>
    </source>
</evidence>
<keyword evidence="3" id="KW-1185">Reference proteome</keyword>
<dbReference type="Proteomes" id="UP000291659">
    <property type="component" value="Unassembled WGS sequence"/>
</dbReference>
<name>A0ABY1X7H5_9HYPH</name>
<dbReference type="InterPro" id="IPR036490">
    <property type="entry name" value="ThsB_TIR-like_sf"/>
</dbReference>
<feature type="domain" description="Thoeris protein ThsB TIR-like" evidence="1">
    <location>
        <begin position="7"/>
        <end position="87"/>
    </location>
</feature>
<protein>
    <recommendedName>
        <fullName evidence="1">Thoeris protein ThsB TIR-like domain-containing protein</fullName>
    </recommendedName>
</protein>
<evidence type="ECO:0000313" key="3">
    <source>
        <dbReference type="Proteomes" id="UP000291659"/>
    </source>
</evidence>
<proteinExistence type="predicted"/>
<sequence>MAKTKVFISFDYDHDEILKDFLVGQAKNPDSPFELADWSIKEAIDVRWKDKARQRINAVDVVAVICGEHTDTATGVSAEISIAQSEEVPYFLLRGYSGKICVKPKAAKSADQIYNWTWDNLQVLIGGGR</sequence>
<dbReference type="RefSeq" id="WP_130762907.1">
    <property type="nucleotide sequence ID" value="NZ_SILL01000001.1"/>
</dbReference>
<dbReference type="Pfam" id="PF08937">
    <property type="entry name" value="ThsB_TIR"/>
    <property type="match status" value="1"/>
</dbReference>